<proteinExistence type="inferred from homology"/>
<organism evidence="2">
    <name type="scientific">freshwater metagenome</name>
    <dbReference type="NCBI Taxonomy" id="449393"/>
    <lineage>
        <taxon>unclassified sequences</taxon>
        <taxon>metagenomes</taxon>
        <taxon>ecological metagenomes</taxon>
    </lineage>
</organism>
<dbReference type="EMBL" id="CAFAAB010000034">
    <property type="protein sequence ID" value="CAB4779627.1"/>
    <property type="molecule type" value="Genomic_DNA"/>
</dbReference>
<accession>A0A6J6WAG2</accession>
<dbReference type="PANTHER" id="PTHR33713">
    <property type="entry name" value="ANTITOXIN YAFN-RELATED"/>
    <property type="match status" value="1"/>
</dbReference>
<comment type="similarity">
    <text evidence="1">Belongs to the phD/YefM antitoxin family.</text>
</comment>
<evidence type="ECO:0000313" key="2">
    <source>
        <dbReference type="EMBL" id="CAB4779627.1"/>
    </source>
</evidence>
<dbReference type="InterPro" id="IPR036165">
    <property type="entry name" value="YefM-like_sf"/>
</dbReference>
<dbReference type="PANTHER" id="PTHR33713:SF10">
    <property type="entry name" value="ANTITOXIN YAFN"/>
    <property type="match status" value="1"/>
</dbReference>
<name>A0A6J6WAG2_9ZZZZ</name>
<protein>
    <submittedName>
        <fullName evidence="2">Unannotated protein</fullName>
    </submittedName>
</protein>
<dbReference type="NCBIfam" id="TIGR01552">
    <property type="entry name" value="phd_fam"/>
    <property type="match status" value="1"/>
</dbReference>
<dbReference type="SUPFAM" id="SSF143120">
    <property type="entry name" value="YefM-like"/>
    <property type="match status" value="1"/>
</dbReference>
<dbReference type="Pfam" id="PF02604">
    <property type="entry name" value="PhdYeFM_antitox"/>
    <property type="match status" value="1"/>
</dbReference>
<reference evidence="2" key="1">
    <citation type="submission" date="2020-05" db="EMBL/GenBank/DDBJ databases">
        <authorList>
            <person name="Chiriac C."/>
            <person name="Salcher M."/>
            <person name="Ghai R."/>
            <person name="Kavagutti S V."/>
        </authorList>
    </citation>
    <scope>NUCLEOTIDE SEQUENCE</scope>
</reference>
<dbReference type="InterPro" id="IPR051405">
    <property type="entry name" value="phD/YefM_antitoxin"/>
</dbReference>
<dbReference type="Gene3D" id="3.40.1620.10">
    <property type="entry name" value="YefM-like domain"/>
    <property type="match status" value="1"/>
</dbReference>
<dbReference type="AlphaFoldDB" id="A0A6J6WAG2"/>
<evidence type="ECO:0000256" key="1">
    <source>
        <dbReference type="ARBA" id="ARBA00009981"/>
    </source>
</evidence>
<gene>
    <name evidence="2" type="ORF">UFOPK2958_00438</name>
</gene>
<sequence length="114" mass="12426">MKHTGTQHVSEIAVIILFVSTLSITEARARFSALVNTANSAHERFEITDEGRRVAVLLGVDDYDSLIATLDVLSDPRALSDHRVGAEQAMRGDVLELESLHNLMREAGRAVGPC</sequence>
<dbReference type="InterPro" id="IPR006442">
    <property type="entry name" value="Antitoxin_Phd/YefM"/>
</dbReference>